<accession>A0A699XL15</accession>
<sequence length="84" mass="9637">VDPDSTGARLDITYRASSGRHIVVELKRPKLISLDFMTLLTQARKYKNAVEEYYRVTYVGKPIPPLDIYILIGRAPAHYNESDR</sequence>
<feature type="non-terminal residue" evidence="1">
    <location>
        <position position="1"/>
    </location>
</feature>
<name>A0A699XL15_TANCI</name>
<evidence type="ECO:0000313" key="1">
    <source>
        <dbReference type="EMBL" id="GFD58516.1"/>
    </source>
</evidence>
<organism evidence="1">
    <name type="scientific">Tanacetum cinerariifolium</name>
    <name type="common">Dalmatian daisy</name>
    <name type="synonym">Chrysanthemum cinerariifolium</name>
    <dbReference type="NCBI Taxonomy" id="118510"/>
    <lineage>
        <taxon>Eukaryota</taxon>
        <taxon>Viridiplantae</taxon>
        <taxon>Streptophyta</taxon>
        <taxon>Embryophyta</taxon>
        <taxon>Tracheophyta</taxon>
        <taxon>Spermatophyta</taxon>
        <taxon>Magnoliopsida</taxon>
        <taxon>eudicotyledons</taxon>
        <taxon>Gunneridae</taxon>
        <taxon>Pentapetalae</taxon>
        <taxon>asterids</taxon>
        <taxon>campanulids</taxon>
        <taxon>Asterales</taxon>
        <taxon>Asteraceae</taxon>
        <taxon>Asteroideae</taxon>
        <taxon>Anthemideae</taxon>
        <taxon>Anthemidinae</taxon>
        <taxon>Tanacetum</taxon>
    </lineage>
</organism>
<feature type="non-terminal residue" evidence="1">
    <location>
        <position position="84"/>
    </location>
</feature>
<reference evidence="1" key="1">
    <citation type="journal article" date="2019" name="Sci. Rep.">
        <title>Draft genome of Tanacetum cinerariifolium, the natural source of mosquito coil.</title>
        <authorList>
            <person name="Yamashiro T."/>
            <person name="Shiraishi A."/>
            <person name="Satake H."/>
            <person name="Nakayama K."/>
        </authorList>
    </citation>
    <scope>NUCLEOTIDE SEQUENCE</scope>
</reference>
<dbReference type="EMBL" id="BKCJ011854057">
    <property type="protein sequence ID" value="GFD58516.1"/>
    <property type="molecule type" value="Genomic_DNA"/>
</dbReference>
<dbReference type="AlphaFoldDB" id="A0A699XL15"/>
<comment type="caution">
    <text evidence="1">The sequence shown here is derived from an EMBL/GenBank/DDBJ whole genome shotgun (WGS) entry which is preliminary data.</text>
</comment>
<protein>
    <submittedName>
        <fullName evidence="1">Uncharacterized protein</fullName>
    </submittedName>
</protein>
<gene>
    <name evidence="1" type="ORF">Tci_930485</name>
</gene>
<proteinExistence type="predicted"/>